<comment type="caution">
    <text evidence="2">The sequence shown here is derived from an EMBL/GenBank/DDBJ whole genome shotgun (WGS) entry which is preliminary data.</text>
</comment>
<feature type="region of interest" description="Disordered" evidence="1">
    <location>
        <begin position="54"/>
        <end position="77"/>
    </location>
</feature>
<name>A0ABX3FFF3_9VIBR</name>
<protein>
    <submittedName>
        <fullName evidence="2">Uncharacterized protein</fullName>
    </submittedName>
</protein>
<evidence type="ECO:0000256" key="1">
    <source>
        <dbReference type="SAM" id="MobiDB-lite"/>
    </source>
</evidence>
<dbReference type="RefSeq" id="WP_075714968.1">
    <property type="nucleotide sequence ID" value="NZ_AP019656.1"/>
</dbReference>
<accession>A0ABX3FFF3</accession>
<gene>
    <name evidence="2" type="ORF">BIY20_09550</name>
</gene>
<organism evidence="2 3">
    <name type="scientific">Vibrio panuliri</name>
    <dbReference type="NCBI Taxonomy" id="1381081"/>
    <lineage>
        <taxon>Bacteria</taxon>
        <taxon>Pseudomonadati</taxon>
        <taxon>Pseudomonadota</taxon>
        <taxon>Gammaproteobacteria</taxon>
        <taxon>Vibrionales</taxon>
        <taxon>Vibrionaceae</taxon>
        <taxon>Vibrio</taxon>
    </lineage>
</organism>
<keyword evidence="3" id="KW-1185">Reference proteome</keyword>
<dbReference type="Proteomes" id="UP000186039">
    <property type="component" value="Unassembled WGS sequence"/>
</dbReference>
<proteinExistence type="predicted"/>
<sequence length="77" mass="8688">MKHWKASLLLKLIDLAAKALKSWLTDGRDKEKQKSKDKVAKAFSHAEAIKVVEKTKRDKQDKDANKAKSLLDVITGE</sequence>
<reference evidence="2 3" key="1">
    <citation type="submission" date="2016-09" db="EMBL/GenBank/DDBJ databases">
        <title>Genomic Taxonomy of the Vibrionaceae.</title>
        <authorList>
            <person name="Gonzalez-Castillo A."/>
            <person name="Gomez-Gil B."/>
            <person name="Enciso-Ibarra K."/>
        </authorList>
    </citation>
    <scope>NUCLEOTIDE SEQUENCE [LARGE SCALE GENOMIC DNA]</scope>
    <source>
        <strain evidence="2 3">CAIM 1902</strain>
    </source>
</reference>
<dbReference type="EMBL" id="MJMH01000172">
    <property type="protein sequence ID" value="OLQ91637.1"/>
    <property type="molecule type" value="Genomic_DNA"/>
</dbReference>
<evidence type="ECO:0000313" key="2">
    <source>
        <dbReference type="EMBL" id="OLQ91637.1"/>
    </source>
</evidence>
<evidence type="ECO:0000313" key="3">
    <source>
        <dbReference type="Proteomes" id="UP000186039"/>
    </source>
</evidence>
<feature type="compositionally biased region" description="Basic and acidic residues" evidence="1">
    <location>
        <begin position="54"/>
        <end position="66"/>
    </location>
</feature>